<proteinExistence type="inferred from homology"/>
<keyword evidence="3" id="KW-0904">Protein phosphatase</keyword>
<dbReference type="PANTHER" id="PTHR11717">
    <property type="entry name" value="LOW MOLECULAR WEIGHT PROTEIN TYROSINE PHOSPHATASE"/>
    <property type="match status" value="1"/>
</dbReference>
<dbReference type="EMBL" id="CP097463">
    <property type="protein sequence ID" value="WAX59242.1"/>
    <property type="molecule type" value="Genomic_DNA"/>
</dbReference>
<name>A0ABY7K6K6_9ACTN</name>
<evidence type="ECO:0000259" key="4">
    <source>
        <dbReference type="SMART" id="SM00226"/>
    </source>
</evidence>
<organism evidence="5 6">
    <name type="scientific">Jatrophihabitans cynanchi</name>
    <dbReference type="NCBI Taxonomy" id="2944128"/>
    <lineage>
        <taxon>Bacteria</taxon>
        <taxon>Bacillati</taxon>
        <taxon>Actinomycetota</taxon>
        <taxon>Actinomycetes</taxon>
        <taxon>Jatrophihabitantales</taxon>
        <taxon>Jatrophihabitantaceae</taxon>
        <taxon>Jatrophihabitans</taxon>
    </lineage>
</organism>
<evidence type="ECO:0000256" key="2">
    <source>
        <dbReference type="ARBA" id="ARBA00022801"/>
    </source>
</evidence>
<evidence type="ECO:0000256" key="1">
    <source>
        <dbReference type="ARBA" id="ARBA00011063"/>
    </source>
</evidence>
<protein>
    <recommendedName>
        <fullName evidence="4">Phosphotyrosine protein phosphatase I domain-containing protein</fullName>
    </recommendedName>
</protein>
<comment type="similarity">
    <text evidence="1">Belongs to the low molecular weight phosphotyrosine protein phosphatase family.</text>
</comment>
<evidence type="ECO:0000313" key="6">
    <source>
        <dbReference type="Proteomes" id="UP001164693"/>
    </source>
</evidence>
<dbReference type="PANTHER" id="PTHR11717:SF31">
    <property type="entry name" value="LOW MOLECULAR WEIGHT PROTEIN-TYROSINE-PHOSPHATASE ETP-RELATED"/>
    <property type="match status" value="1"/>
</dbReference>
<dbReference type="InterPro" id="IPR036196">
    <property type="entry name" value="Ptyr_pPase_sf"/>
</dbReference>
<dbReference type="InterPro" id="IPR023485">
    <property type="entry name" value="Ptyr_pPase"/>
</dbReference>
<dbReference type="PRINTS" id="PR00719">
    <property type="entry name" value="LMWPTPASE"/>
</dbReference>
<evidence type="ECO:0000313" key="5">
    <source>
        <dbReference type="EMBL" id="WAX59242.1"/>
    </source>
</evidence>
<keyword evidence="2" id="KW-0378">Hydrolase</keyword>
<gene>
    <name evidence="5" type="ORF">M6B22_10875</name>
</gene>
<dbReference type="RefSeq" id="WP_269445784.1">
    <property type="nucleotide sequence ID" value="NZ_CP097463.1"/>
</dbReference>
<dbReference type="SUPFAM" id="SSF52788">
    <property type="entry name" value="Phosphotyrosine protein phosphatases I"/>
    <property type="match status" value="1"/>
</dbReference>
<dbReference type="Pfam" id="PF01451">
    <property type="entry name" value="LMWPc"/>
    <property type="match status" value="1"/>
</dbReference>
<feature type="domain" description="Phosphotyrosine protein phosphatase I" evidence="4">
    <location>
        <begin position="3"/>
        <end position="178"/>
    </location>
</feature>
<evidence type="ECO:0000256" key="3">
    <source>
        <dbReference type="ARBA" id="ARBA00022912"/>
    </source>
</evidence>
<dbReference type="SMART" id="SM00226">
    <property type="entry name" value="LMWPc"/>
    <property type="match status" value="1"/>
</dbReference>
<dbReference type="Gene3D" id="3.40.50.2300">
    <property type="match status" value="1"/>
</dbReference>
<keyword evidence="6" id="KW-1185">Reference proteome</keyword>
<dbReference type="InterPro" id="IPR017867">
    <property type="entry name" value="Tyr_phospatase_low_mol_wt"/>
</dbReference>
<sequence length="193" mass="20675">MSFRILAVCTGNVCRSPMAELLLRDWADPRAGLQVSSAGTQALVGRTVDGGTAAVLRRWGLDPTRHRARQLTSAMAAEADLILTAERAHRDQLIHDLPSAFKRTFTMAEFARLAERLRTSDSPAAAVAAVAAVAAARAGAGPVPPDDDDLPDPFGWTASRTRPVAERLTGIVQLTLDALNFSPRRIHRLSSGT</sequence>
<dbReference type="InterPro" id="IPR050438">
    <property type="entry name" value="LMW_PTPase"/>
</dbReference>
<reference evidence="5" key="1">
    <citation type="submission" date="2022-05" db="EMBL/GenBank/DDBJ databases">
        <title>Jatrophihabitans sp. SB3-54 whole genome sequence.</title>
        <authorList>
            <person name="Suh M.K."/>
            <person name="Eom M.K."/>
            <person name="Kim J.S."/>
            <person name="Kim H.S."/>
            <person name="Do H.E."/>
            <person name="Shin Y.K."/>
            <person name="Lee J.-S."/>
        </authorList>
    </citation>
    <scope>NUCLEOTIDE SEQUENCE</scope>
    <source>
        <strain evidence="5">SB3-54</strain>
    </source>
</reference>
<accession>A0ABY7K6K6</accession>
<dbReference type="Proteomes" id="UP001164693">
    <property type="component" value="Chromosome"/>
</dbReference>